<evidence type="ECO:0000256" key="4">
    <source>
        <dbReference type="ARBA" id="ARBA00022729"/>
    </source>
</evidence>
<comment type="caution">
    <text evidence="8">The sequence shown here is derived from an EMBL/GenBank/DDBJ whole genome shotgun (WGS) entry which is preliminary data.</text>
</comment>
<keyword evidence="6" id="KW-0442">Lipid degradation</keyword>
<sequence>MPPPTLGSLQIPAMFVFGDSLVDPGNNNPLYTFAKANYPPYGVDFPLGPTGRFCNGATVADQLGNMLGLLLIPAFNDPSTRGPNILQGVSYASSSSGILNDTGAQTGQIIPLSQQVEHFGQKTVPELRTLALNTTVEDFLANSLFFCNNGNNDFLKNYLLPNGNLLNQEVPPEFYDSLAHEYSIRLKKLYSYGARKFIVSGLAPLGCIPMVIAFYSNDTNQCYEHHNEVSRKFSAKIKTMVQQLNQDLPGASILYLDIYNIAKKAIDNPSDYGFKYSHTACCGGGRANGLVQCSPVSLICPKRAEYFFWDPFHPTEAAVKFLAKEAYDGLVQSM</sequence>
<dbReference type="InterPro" id="IPR036514">
    <property type="entry name" value="SGNH_hydro_sf"/>
</dbReference>
<dbReference type="InterPro" id="IPR035669">
    <property type="entry name" value="SGNH_plant_lipase-like"/>
</dbReference>
<dbReference type="InterPro" id="IPR051238">
    <property type="entry name" value="GDSL_esterase/lipase"/>
</dbReference>
<comment type="subcellular location">
    <subcellularLocation>
        <location evidence="1">Secreted</location>
    </subcellularLocation>
</comment>
<dbReference type="CDD" id="cd01837">
    <property type="entry name" value="SGNH_plant_lipase_like"/>
    <property type="match status" value="1"/>
</dbReference>
<evidence type="ECO:0000256" key="3">
    <source>
        <dbReference type="ARBA" id="ARBA00022525"/>
    </source>
</evidence>
<keyword evidence="9" id="KW-1185">Reference proteome</keyword>
<dbReference type="GO" id="GO:0016788">
    <property type="term" value="F:hydrolase activity, acting on ester bonds"/>
    <property type="evidence" value="ECO:0007669"/>
    <property type="project" value="InterPro"/>
</dbReference>
<dbReference type="PANTHER" id="PTHR45650">
    <property type="entry name" value="GDSL-LIKE LIPASE/ACYLHYDROLASE-RELATED"/>
    <property type="match status" value="1"/>
</dbReference>
<dbReference type="OrthoDB" id="1600564at2759"/>
<proteinExistence type="inferred from homology"/>
<evidence type="ECO:0000256" key="1">
    <source>
        <dbReference type="ARBA" id="ARBA00004613"/>
    </source>
</evidence>
<evidence type="ECO:0008006" key="10">
    <source>
        <dbReference type="Google" id="ProtNLM"/>
    </source>
</evidence>
<dbReference type="SUPFAM" id="SSF52266">
    <property type="entry name" value="SGNH hydrolase"/>
    <property type="match status" value="1"/>
</dbReference>
<keyword evidence="7" id="KW-0443">Lipid metabolism</keyword>
<evidence type="ECO:0000256" key="7">
    <source>
        <dbReference type="ARBA" id="ARBA00023098"/>
    </source>
</evidence>
<organism evidence="8 9">
    <name type="scientific">Coptis chinensis</name>
    <dbReference type="NCBI Taxonomy" id="261450"/>
    <lineage>
        <taxon>Eukaryota</taxon>
        <taxon>Viridiplantae</taxon>
        <taxon>Streptophyta</taxon>
        <taxon>Embryophyta</taxon>
        <taxon>Tracheophyta</taxon>
        <taxon>Spermatophyta</taxon>
        <taxon>Magnoliopsida</taxon>
        <taxon>Ranunculales</taxon>
        <taxon>Ranunculaceae</taxon>
        <taxon>Coptidoideae</taxon>
        <taxon>Coptis</taxon>
    </lineage>
</organism>
<dbReference type="Proteomes" id="UP000631114">
    <property type="component" value="Unassembled WGS sequence"/>
</dbReference>
<protein>
    <recommendedName>
        <fullName evidence="10">GDSL esterase/lipase</fullName>
    </recommendedName>
</protein>
<evidence type="ECO:0000313" key="8">
    <source>
        <dbReference type="EMBL" id="KAF9615690.1"/>
    </source>
</evidence>
<keyword evidence="5" id="KW-0378">Hydrolase</keyword>
<evidence type="ECO:0000256" key="6">
    <source>
        <dbReference type="ARBA" id="ARBA00022963"/>
    </source>
</evidence>
<gene>
    <name evidence="8" type="ORF">IFM89_026072</name>
</gene>
<reference evidence="8 9" key="1">
    <citation type="submission" date="2020-10" db="EMBL/GenBank/DDBJ databases">
        <title>The Coptis chinensis genome and diversification of protoberbering-type alkaloids.</title>
        <authorList>
            <person name="Wang B."/>
            <person name="Shu S."/>
            <person name="Song C."/>
            <person name="Liu Y."/>
        </authorList>
    </citation>
    <scope>NUCLEOTIDE SEQUENCE [LARGE SCALE GENOMIC DNA]</scope>
    <source>
        <strain evidence="8">HL-2020</strain>
        <tissue evidence="8">Leaf</tissue>
    </source>
</reference>
<keyword evidence="4" id="KW-0732">Signal</keyword>
<dbReference type="InterPro" id="IPR001087">
    <property type="entry name" value="GDSL"/>
</dbReference>
<evidence type="ECO:0000313" key="9">
    <source>
        <dbReference type="Proteomes" id="UP000631114"/>
    </source>
</evidence>
<name>A0A835ICX4_9MAGN</name>
<dbReference type="EMBL" id="JADFTS010000003">
    <property type="protein sequence ID" value="KAF9615690.1"/>
    <property type="molecule type" value="Genomic_DNA"/>
</dbReference>
<dbReference type="Pfam" id="PF00657">
    <property type="entry name" value="Lipase_GDSL"/>
    <property type="match status" value="1"/>
</dbReference>
<dbReference type="Gene3D" id="3.40.50.1110">
    <property type="entry name" value="SGNH hydrolase"/>
    <property type="match status" value="1"/>
</dbReference>
<accession>A0A835ICX4</accession>
<evidence type="ECO:0000256" key="2">
    <source>
        <dbReference type="ARBA" id="ARBA00008668"/>
    </source>
</evidence>
<dbReference type="GO" id="GO:0005576">
    <property type="term" value="C:extracellular region"/>
    <property type="evidence" value="ECO:0007669"/>
    <property type="project" value="UniProtKB-SubCell"/>
</dbReference>
<comment type="similarity">
    <text evidence="2">Belongs to the 'GDSL' lipolytic enzyme family.</text>
</comment>
<dbReference type="AlphaFoldDB" id="A0A835ICX4"/>
<evidence type="ECO:0000256" key="5">
    <source>
        <dbReference type="ARBA" id="ARBA00022801"/>
    </source>
</evidence>
<dbReference type="PANTHER" id="PTHR45650:SF8">
    <property type="entry name" value="GDSL ESTERASE_LIPASE"/>
    <property type="match status" value="1"/>
</dbReference>
<keyword evidence="3" id="KW-0964">Secreted</keyword>
<dbReference type="GO" id="GO:0016042">
    <property type="term" value="P:lipid catabolic process"/>
    <property type="evidence" value="ECO:0007669"/>
    <property type="project" value="UniProtKB-KW"/>
</dbReference>